<dbReference type="Pfam" id="PF13692">
    <property type="entry name" value="Glyco_trans_1_4"/>
    <property type="match status" value="1"/>
</dbReference>
<keyword evidence="1" id="KW-0328">Glycosyltransferase</keyword>
<evidence type="ECO:0000256" key="2">
    <source>
        <dbReference type="ARBA" id="ARBA00022679"/>
    </source>
</evidence>
<dbReference type="RefSeq" id="WP_184452117.1">
    <property type="nucleotide sequence ID" value="NZ_JACHMK010000001.1"/>
</dbReference>
<accession>A0A923E3L9</accession>
<comment type="caution">
    <text evidence="4">The sequence shown here is derived from an EMBL/GenBank/DDBJ whole genome shotgun (WGS) entry which is preliminary data.</text>
</comment>
<dbReference type="EMBL" id="JACHMK010000001">
    <property type="protein sequence ID" value="MBB6334263.1"/>
    <property type="molecule type" value="Genomic_DNA"/>
</dbReference>
<keyword evidence="5" id="KW-1185">Reference proteome</keyword>
<protein>
    <submittedName>
        <fullName evidence="4">Glycosyltransferase involved in cell wall biosynthesis</fullName>
    </submittedName>
</protein>
<dbReference type="InterPro" id="IPR050194">
    <property type="entry name" value="Glycosyltransferase_grp1"/>
</dbReference>
<dbReference type="Pfam" id="PF13579">
    <property type="entry name" value="Glyco_trans_4_4"/>
    <property type="match status" value="1"/>
</dbReference>
<evidence type="ECO:0000256" key="1">
    <source>
        <dbReference type="ARBA" id="ARBA00022676"/>
    </source>
</evidence>
<dbReference type="Gene3D" id="3.40.50.2000">
    <property type="entry name" value="Glycogen Phosphorylase B"/>
    <property type="match status" value="2"/>
</dbReference>
<keyword evidence="2" id="KW-0808">Transferase</keyword>
<dbReference type="SUPFAM" id="SSF53756">
    <property type="entry name" value="UDP-Glycosyltransferase/glycogen phosphorylase"/>
    <property type="match status" value="1"/>
</dbReference>
<dbReference type="Proteomes" id="UP000617426">
    <property type="component" value="Unassembled WGS sequence"/>
</dbReference>
<sequence length="381" mass="41823">MRIRTPRTPGLNLLIYPSPLAGPGRVSKIARSLQSSGRFTGTRIVGVDSTDLPSRQDLGGGVELIRIRGANLKDRLGALRILTLWQARVYRAFRNQKVTAVAAQNLFVLPMAHALARRTGAVFAYNAHELETETIASKGLRRKVQRLIERSYIRKADVVSVVNEPIAQWYRSAYPGVEPVVVTNSPVDSGERVDLRTRLCVPDDALLYIHVGFITTGRSVPLILDVFSRHPQAHVVFLGDGALRPEVERAAKDFPNIHWLPSVAPDDVVAHVRGADVGLCLIEQPCLSMALSTPNKLMEALKAGIPPLCSDLVEARRILGDSARTWVLEDPSSQLESAIARITPADVERFKADPPKIPTWDEQAVSLVASYARALDAPDPR</sequence>
<dbReference type="GO" id="GO:1901137">
    <property type="term" value="P:carbohydrate derivative biosynthetic process"/>
    <property type="evidence" value="ECO:0007669"/>
    <property type="project" value="UniProtKB-ARBA"/>
</dbReference>
<dbReference type="PANTHER" id="PTHR45947:SF3">
    <property type="entry name" value="SULFOQUINOVOSYL TRANSFERASE SQD2"/>
    <property type="match status" value="1"/>
</dbReference>
<evidence type="ECO:0000313" key="5">
    <source>
        <dbReference type="Proteomes" id="UP000617426"/>
    </source>
</evidence>
<dbReference type="AlphaFoldDB" id="A0A923E3L9"/>
<reference evidence="4" key="1">
    <citation type="submission" date="2020-08" db="EMBL/GenBank/DDBJ databases">
        <title>Sequencing the genomes of 1000 actinobacteria strains.</title>
        <authorList>
            <person name="Klenk H.-P."/>
        </authorList>
    </citation>
    <scope>NUCLEOTIDE SEQUENCE</scope>
    <source>
        <strain evidence="4">DSM 10695</strain>
    </source>
</reference>
<organism evidence="4 5">
    <name type="scientific">Schaalia hyovaginalis</name>
    <dbReference type="NCBI Taxonomy" id="29316"/>
    <lineage>
        <taxon>Bacteria</taxon>
        <taxon>Bacillati</taxon>
        <taxon>Actinomycetota</taxon>
        <taxon>Actinomycetes</taxon>
        <taxon>Actinomycetales</taxon>
        <taxon>Actinomycetaceae</taxon>
        <taxon>Schaalia</taxon>
    </lineage>
</organism>
<feature type="domain" description="Glycosyltransferase subfamily 4-like N-terminal" evidence="3">
    <location>
        <begin position="26"/>
        <end position="182"/>
    </location>
</feature>
<evidence type="ECO:0000259" key="3">
    <source>
        <dbReference type="Pfam" id="PF13579"/>
    </source>
</evidence>
<proteinExistence type="predicted"/>
<dbReference type="GO" id="GO:0016757">
    <property type="term" value="F:glycosyltransferase activity"/>
    <property type="evidence" value="ECO:0007669"/>
    <property type="project" value="UniProtKB-KW"/>
</dbReference>
<name>A0A923E3L9_9ACTO</name>
<dbReference type="InterPro" id="IPR028098">
    <property type="entry name" value="Glyco_trans_4-like_N"/>
</dbReference>
<dbReference type="PANTHER" id="PTHR45947">
    <property type="entry name" value="SULFOQUINOVOSYL TRANSFERASE SQD2"/>
    <property type="match status" value="1"/>
</dbReference>
<evidence type="ECO:0000313" key="4">
    <source>
        <dbReference type="EMBL" id="MBB6334263.1"/>
    </source>
</evidence>
<gene>
    <name evidence="4" type="ORF">HD592_000828</name>
</gene>